<evidence type="ECO:0000259" key="1">
    <source>
        <dbReference type="PROSITE" id="PS50837"/>
    </source>
</evidence>
<keyword evidence="3" id="KW-1185">Reference proteome</keyword>
<reference evidence="2 3" key="1">
    <citation type="submission" date="2024-05" db="EMBL/GenBank/DDBJ databases">
        <authorList>
            <person name="Wallberg A."/>
        </authorList>
    </citation>
    <scope>NUCLEOTIDE SEQUENCE [LARGE SCALE GENOMIC DNA]</scope>
</reference>
<feature type="domain" description="NACHT" evidence="1">
    <location>
        <begin position="285"/>
        <end position="413"/>
    </location>
</feature>
<dbReference type="AlphaFoldDB" id="A0AAV2RC58"/>
<dbReference type="Proteomes" id="UP001497623">
    <property type="component" value="Unassembled WGS sequence"/>
</dbReference>
<dbReference type="EMBL" id="CAXKWB010017678">
    <property type="protein sequence ID" value="CAL4119590.1"/>
    <property type="molecule type" value="Genomic_DNA"/>
</dbReference>
<dbReference type="InterPro" id="IPR007111">
    <property type="entry name" value="NACHT_NTPase"/>
</dbReference>
<name>A0AAV2RC58_MEGNR</name>
<dbReference type="SMART" id="SM00382">
    <property type="entry name" value="AAA"/>
    <property type="match status" value="1"/>
</dbReference>
<evidence type="ECO:0000313" key="2">
    <source>
        <dbReference type="EMBL" id="CAL4119590.1"/>
    </source>
</evidence>
<dbReference type="SUPFAM" id="SSF52540">
    <property type="entry name" value="P-loop containing nucleoside triphosphate hydrolases"/>
    <property type="match status" value="1"/>
</dbReference>
<dbReference type="InterPro" id="IPR003593">
    <property type="entry name" value="AAA+_ATPase"/>
</dbReference>
<evidence type="ECO:0000313" key="3">
    <source>
        <dbReference type="Proteomes" id="UP001497623"/>
    </source>
</evidence>
<dbReference type="InterPro" id="IPR027417">
    <property type="entry name" value="P-loop_NTPase"/>
</dbReference>
<accession>A0AAV2RC58</accession>
<dbReference type="PANTHER" id="PTHR46312:SF2">
    <property type="entry name" value="NUCLEOTIDE-BINDING OLIGOMERIZATION DOMAIN-CONTAINING PROTEIN 2-LIKE"/>
    <property type="match status" value="1"/>
</dbReference>
<organism evidence="2 3">
    <name type="scientific">Meganyctiphanes norvegica</name>
    <name type="common">Northern krill</name>
    <name type="synonym">Thysanopoda norvegica</name>
    <dbReference type="NCBI Taxonomy" id="48144"/>
    <lineage>
        <taxon>Eukaryota</taxon>
        <taxon>Metazoa</taxon>
        <taxon>Ecdysozoa</taxon>
        <taxon>Arthropoda</taxon>
        <taxon>Crustacea</taxon>
        <taxon>Multicrustacea</taxon>
        <taxon>Malacostraca</taxon>
        <taxon>Eumalacostraca</taxon>
        <taxon>Eucarida</taxon>
        <taxon>Euphausiacea</taxon>
        <taxon>Euphausiidae</taxon>
        <taxon>Meganyctiphanes</taxon>
    </lineage>
</organism>
<dbReference type="Pfam" id="PF05729">
    <property type="entry name" value="NACHT"/>
    <property type="match status" value="1"/>
</dbReference>
<protein>
    <recommendedName>
        <fullName evidence="1">NACHT domain-containing protein</fullName>
    </recommendedName>
</protein>
<dbReference type="Gene3D" id="3.40.50.300">
    <property type="entry name" value="P-loop containing nucleotide triphosphate hydrolases"/>
    <property type="match status" value="1"/>
</dbReference>
<dbReference type="PROSITE" id="PS50837">
    <property type="entry name" value="NACHT"/>
    <property type="match status" value="1"/>
</dbReference>
<comment type="caution">
    <text evidence="2">The sequence shown here is derived from an EMBL/GenBank/DDBJ whole genome shotgun (WGS) entry which is preliminary data.</text>
</comment>
<dbReference type="PANTHER" id="PTHR46312">
    <property type="entry name" value="NACHT DOMAIN-CONTAINING PROTEIN"/>
    <property type="match status" value="1"/>
</dbReference>
<proteinExistence type="predicted"/>
<sequence>MSWQAVPEGLSEEDHNFLKVYKITVTTIRTVLFYLFTLACPKLPNQSLKGYLQSHPLNMSGSELKKYFDSTQRKKMDADPCGKEFDISLLFVAIKVSCQKLAPLGDSSWTNPSAPPDLEYLLTTNKNFRNNLLHENSNFDLLFVQKWVKELQDLVDKTYLAIGKRYTVDVSKEINLMKDNIDNILNAPLPVPDITQYRQDVKTLLDAIKIDFLVKGQKELETTSDLLTMTDPASFISGRETLRVTLIYTRIDLIEESHGTKAAAGVPVQYEHLLTLLGWNGRIPNVIILEGPAGAGKTTLTKLMLAERVNCLQGLPFSFIGLDKFDFVFPYECSNSDLSSYLDLITYLLPKTTLYLKNNDILRSARQLKILIIVDAADDLNSKSKALLRELLETRVHESGGNLRLICTTRPQALQDLLSMIPKNKLTTAHTKITGIAAHRREEFVTRLHEGMKSEGQSTQETKGLVNYLNRSQGRMGDHFRFPLMLTLLTYLWAADPMSVNGVTTVTALYFAIHRLIQKRLFSRLSKHEKIKDVKNSSEIEECCCKFLKILYQESLISIGLDALILPDRCTCNLKKAADLNGLPQAEVFAAFLSHARKWTAYGYSDQLAGSHKSLLEFYAAFYIVEVITGNIKTDHQLDLERKLVNGGLKKSEKKRIHRELTESKSVTNVLKTNHREISNPLILSKYQNVLLHLMGLLTHRGKDVLHHFHAEVIELMKESVNRHSEGFKSHDASDYWFQVVSEAECDSEVAKTVAENMNKKNRERWDISDSNTRAAVEILKTVSPRIIHILLETDPSTLKYLPLLCDKLSESKCIVIIDDFYSWKNPKKSASDSYFSQISISSNRFRCLFGNFRLCAAISEDMEMLDTLGLVISDDLQIELLKHTLTQTIPVLAKEKLRHFALHIDKSVLASSLPQMMFDIDSFSLVMSHVEDVDVNWTVDVIKALWSAGNSQLSIGFPCSCLSLLGCENLLKELSECSITGNRLRVTSPNITKEEVQSLNTTENDLSLAVFEEGSWLYGPM</sequence>
<gene>
    <name evidence="2" type="ORF">MNOR_LOCUS21715</name>
</gene>